<protein>
    <submittedName>
        <fullName evidence="2">Type II toxin-antitoxin system CcdA family antitoxin</fullName>
    </submittedName>
</protein>
<dbReference type="InterPro" id="IPR009956">
    <property type="entry name" value="Post-segregation_anti-tox_CcdA"/>
</dbReference>
<dbReference type="Pfam" id="PF07362">
    <property type="entry name" value="CcdA"/>
    <property type="match status" value="1"/>
</dbReference>
<evidence type="ECO:0000313" key="2">
    <source>
        <dbReference type="EMBL" id="QQP90237.1"/>
    </source>
</evidence>
<dbReference type="Proteomes" id="UP000595197">
    <property type="component" value="Chromosome"/>
</dbReference>
<sequence>MGKATRYLAETPKWATNVSIDEMLLKEPKELQVNVSRAAEFGLMQAIAEKRAEFWVEENREALVSSNEDVEKHGLPLAKYRQF</sequence>
<evidence type="ECO:0000313" key="3">
    <source>
        <dbReference type="Proteomes" id="UP000595197"/>
    </source>
</evidence>
<dbReference type="EMBL" id="CP067420">
    <property type="protein sequence ID" value="QQP90237.1"/>
    <property type="molecule type" value="Genomic_DNA"/>
</dbReference>
<organism evidence="2 3">
    <name type="scientific">Skermanella cutis</name>
    <dbReference type="NCBI Taxonomy" id="2775420"/>
    <lineage>
        <taxon>Bacteria</taxon>
        <taxon>Pseudomonadati</taxon>
        <taxon>Pseudomonadota</taxon>
        <taxon>Alphaproteobacteria</taxon>
        <taxon>Rhodospirillales</taxon>
        <taxon>Azospirillaceae</taxon>
        <taxon>Skermanella</taxon>
    </lineage>
</organism>
<accession>A0ABX7B7T2</accession>
<keyword evidence="1" id="KW-1277">Toxin-antitoxin system</keyword>
<evidence type="ECO:0000256" key="1">
    <source>
        <dbReference type="ARBA" id="ARBA00022649"/>
    </source>
</evidence>
<keyword evidence="3" id="KW-1185">Reference proteome</keyword>
<dbReference type="RefSeq" id="WP_201077200.1">
    <property type="nucleotide sequence ID" value="NZ_CP067420.1"/>
</dbReference>
<proteinExistence type="predicted"/>
<gene>
    <name evidence="2" type="ORF">IGS68_02955</name>
</gene>
<reference evidence="2" key="1">
    <citation type="submission" date="2021-02" db="EMBL/GenBank/DDBJ databases">
        <title>Skermanella TT6 skin isolate.</title>
        <authorList>
            <person name="Lee K."/>
            <person name="Ganzorig M."/>
        </authorList>
    </citation>
    <scope>NUCLEOTIDE SEQUENCE</scope>
    <source>
        <strain evidence="2">TT6</strain>
    </source>
</reference>
<name>A0ABX7B7T2_9PROT</name>